<evidence type="ECO:0000256" key="1">
    <source>
        <dbReference type="ARBA" id="ARBA00007033"/>
    </source>
</evidence>
<evidence type="ECO:0000313" key="3">
    <source>
        <dbReference type="EMBL" id="CAK9029739.1"/>
    </source>
</evidence>
<name>A0ABP0KUW3_9DINO</name>
<keyword evidence="4" id="KW-1185">Reference proteome</keyword>
<dbReference type="Proteomes" id="UP001642464">
    <property type="component" value="Unassembled WGS sequence"/>
</dbReference>
<comment type="caution">
    <text evidence="3">The sequence shown here is derived from an EMBL/GenBank/DDBJ whole genome shotgun (WGS) entry which is preliminary data.</text>
</comment>
<dbReference type="Pfam" id="PF03407">
    <property type="entry name" value="Nucleotid_trans"/>
    <property type="match status" value="1"/>
</dbReference>
<gene>
    <name evidence="3" type="ORF">SCF082_LOCUS18926</name>
</gene>
<dbReference type="SUPFAM" id="SSF53448">
    <property type="entry name" value="Nucleotide-diphospho-sugar transferases"/>
    <property type="match status" value="1"/>
</dbReference>
<organism evidence="3 4">
    <name type="scientific">Durusdinium trenchii</name>
    <dbReference type="NCBI Taxonomy" id="1381693"/>
    <lineage>
        <taxon>Eukaryota</taxon>
        <taxon>Sar</taxon>
        <taxon>Alveolata</taxon>
        <taxon>Dinophyceae</taxon>
        <taxon>Suessiales</taxon>
        <taxon>Symbiodiniaceae</taxon>
        <taxon>Durusdinium</taxon>
    </lineage>
</organism>
<dbReference type="InterPro" id="IPR029044">
    <property type="entry name" value="Nucleotide-diphossugar_trans"/>
</dbReference>
<accession>A0ABP0KUW3</accession>
<evidence type="ECO:0000259" key="2">
    <source>
        <dbReference type="Pfam" id="PF03407"/>
    </source>
</evidence>
<sequence length="525" mass="59542">MEECPLGMLMADILRMLACFDRQDACSAKFEPVVREGLSHFGLRILMGTTWPIYQALHSDVWERLPGATNPKLTCEETDSMSILNWSYFKRLFDQEDWYQPAVDVAYGPELAQQWRSAALECPLGFAAANLIKAMLCSHTESICFRAHEQMMGAVLEEIPLPDVAASGWPIIRLLGHVSRVVRRHGFDLDFLPGELLKYPEAEVSRSMQDLHVALPPLRRAADATAARWKGLRLVYASMAHGPRFSPYVSRFMGRAAAVGIGSSLLLFCLDDEALQECQSVPSGHCVRGRPSILNKFTLPLVLLHEHFDVFWLDLDVFLFQSPTPFVARTLQREPTAELLVSGAFAADCICSGVVLFRATEQVSLWLKNLLIWMYEHPYEHDQKAFSALLRSGERVAFEQELPLQPSQLPNWLFLDPETRFVSARHVDVAGWYGDPDEIVAFHMLHGDSDTADASRQWAQRNAMGSGYVPLLDLFFNQTTFPELYTTPLRPHRLDVLRDALERSRWPHPRPSVRPRCNETVPMSY</sequence>
<dbReference type="InterPro" id="IPR005069">
    <property type="entry name" value="Nucl-diP-sugar_transferase"/>
</dbReference>
<comment type="similarity">
    <text evidence="1">Belongs to the glycosyltransferase 77 family.</text>
</comment>
<evidence type="ECO:0000313" key="4">
    <source>
        <dbReference type="Proteomes" id="UP001642464"/>
    </source>
</evidence>
<protein>
    <recommendedName>
        <fullName evidence="2">Nucleotide-diphospho-sugar transferase domain-containing protein</fullName>
    </recommendedName>
</protein>
<proteinExistence type="inferred from homology"/>
<reference evidence="3 4" key="1">
    <citation type="submission" date="2024-02" db="EMBL/GenBank/DDBJ databases">
        <authorList>
            <person name="Chen Y."/>
            <person name="Shah S."/>
            <person name="Dougan E. K."/>
            <person name="Thang M."/>
            <person name="Chan C."/>
        </authorList>
    </citation>
    <scope>NUCLEOTIDE SEQUENCE [LARGE SCALE GENOMIC DNA]</scope>
</reference>
<feature type="domain" description="Nucleotide-diphospho-sugar transferase" evidence="2">
    <location>
        <begin position="295"/>
        <end position="426"/>
    </location>
</feature>
<dbReference type="EMBL" id="CAXAMM010012780">
    <property type="protein sequence ID" value="CAK9029739.1"/>
    <property type="molecule type" value="Genomic_DNA"/>
</dbReference>